<dbReference type="AlphaFoldDB" id="A0A811PV25"/>
<evidence type="ECO:0000256" key="1">
    <source>
        <dbReference type="SAM" id="MobiDB-lite"/>
    </source>
</evidence>
<accession>A0A811PV25</accession>
<protein>
    <recommendedName>
        <fullName evidence="6">DUF295 domain-containing protein</fullName>
    </recommendedName>
</protein>
<evidence type="ECO:0000313" key="5">
    <source>
        <dbReference type="Proteomes" id="UP000604825"/>
    </source>
</evidence>
<gene>
    <name evidence="4" type="ORF">NCGR_LOCUS31343</name>
</gene>
<dbReference type="PANTHER" id="PTHR33110">
    <property type="entry name" value="F-BOX/KELCH-REPEAT PROTEIN-RELATED"/>
    <property type="match status" value="1"/>
</dbReference>
<organism evidence="4 5">
    <name type="scientific">Miscanthus lutarioriparius</name>
    <dbReference type="NCBI Taxonomy" id="422564"/>
    <lineage>
        <taxon>Eukaryota</taxon>
        <taxon>Viridiplantae</taxon>
        <taxon>Streptophyta</taxon>
        <taxon>Embryophyta</taxon>
        <taxon>Tracheophyta</taxon>
        <taxon>Spermatophyta</taxon>
        <taxon>Magnoliopsida</taxon>
        <taxon>Liliopsida</taxon>
        <taxon>Poales</taxon>
        <taxon>Poaceae</taxon>
        <taxon>PACMAD clade</taxon>
        <taxon>Panicoideae</taxon>
        <taxon>Andropogonodae</taxon>
        <taxon>Andropogoneae</taxon>
        <taxon>Saccharinae</taxon>
        <taxon>Miscanthus</taxon>
    </lineage>
</organism>
<reference evidence="4" key="1">
    <citation type="submission" date="2020-10" db="EMBL/GenBank/DDBJ databases">
        <authorList>
            <person name="Han B."/>
            <person name="Lu T."/>
            <person name="Zhao Q."/>
            <person name="Huang X."/>
            <person name="Zhao Y."/>
        </authorList>
    </citation>
    <scope>NUCLEOTIDE SEQUENCE</scope>
</reference>
<dbReference type="SUPFAM" id="SSF81383">
    <property type="entry name" value="F-box domain"/>
    <property type="match status" value="1"/>
</dbReference>
<dbReference type="Proteomes" id="UP000604825">
    <property type="component" value="Unassembled WGS sequence"/>
</dbReference>
<evidence type="ECO:0000259" key="2">
    <source>
        <dbReference type="Pfam" id="PF00646"/>
    </source>
</evidence>
<dbReference type="InterPro" id="IPR036047">
    <property type="entry name" value="F-box-like_dom_sf"/>
</dbReference>
<sequence length="380" mass="41713">MADTTGTSWSDIPLDLAGRILRRLPAHVDRVRFAAVCPQWRAATRHGPLPPPLPLLLLSDSRVYSLPGSEPFHFHGSTGYNDACGDWLVFSSEEGRFLRDPFSNATVTLPPLSRIRTRLVGTDGGPVWSQAPSTAPATMKCPPSTRCGRDGGGVLKDEDGLSPGPSLTLEERPLHVDVGDESVDEATLAWMEMAETLKLEMEPKNCKLWLCSSNLIVATIYFTGGQRIAVCQAYLVVVCYFLRGGHMMAYLVESRGVLLVVMRKLCDPFDDLDGPDAAGHNEFEVFEAVLSQSQWLKATTIGNNEILFLSRRCSRSVCVPHNALPGDCIFFLEKGWDRSLCAGSSSCRVYSMKDGKVSNPLPTVSWEPGMVFGTWLFPQS</sequence>
<dbReference type="PANTHER" id="PTHR33110:SF111">
    <property type="entry name" value="DUF295 DOMAIN-CONTAINING PROTEIN"/>
    <property type="match status" value="1"/>
</dbReference>
<dbReference type="EMBL" id="CAJGYO010000007">
    <property type="protein sequence ID" value="CAD6247117.1"/>
    <property type="molecule type" value="Genomic_DNA"/>
</dbReference>
<feature type="domain" description="F-box" evidence="2">
    <location>
        <begin position="9"/>
        <end position="45"/>
    </location>
</feature>
<comment type="caution">
    <text evidence="4">The sequence shown here is derived from an EMBL/GenBank/DDBJ whole genome shotgun (WGS) entry which is preliminary data.</text>
</comment>
<keyword evidence="5" id="KW-1185">Reference proteome</keyword>
<evidence type="ECO:0008006" key="6">
    <source>
        <dbReference type="Google" id="ProtNLM"/>
    </source>
</evidence>
<dbReference type="Pfam" id="PF03478">
    <property type="entry name" value="Beta-prop_KIB1-4"/>
    <property type="match status" value="1"/>
</dbReference>
<evidence type="ECO:0000259" key="3">
    <source>
        <dbReference type="Pfam" id="PF03478"/>
    </source>
</evidence>
<feature type="domain" description="KIB1-4 beta-propeller" evidence="3">
    <location>
        <begin position="59"/>
        <end position="350"/>
    </location>
</feature>
<name>A0A811PV25_9POAL</name>
<dbReference type="OrthoDB" id="692598at2759"/>
<dbReference type="Pfam" id="PF00646">
    <property type="entry name" value="F-box"/>
    <property type="match status" value="1"/>
</dbReference>
<dbReference type="InterPro" id="IPR001810">
    <property type="entry name" value="F-box_dom"/>
</dbReference>
<proteinExistence type="predicted"/>
<feature type="region of interest" description="Disordered" evidence="1">
    <location>
        <begin position="123"/>
        <end position="143"/>
    </location>
</feature>
<evidence type="ECO:0000313" key="4">
    <source>
        <dbReference type="EMBL" id="CAD6247117.1"/>
    </source>
</evidence>
<dbReference type="InterPro" id="IPR005174">
    <property type="entry name" value="KIB1-4_b-propeller"/>
</dbReference>
<dbReference type="Gene3D" id="1.20.1280.50">
    <property type="match status" value="1"/>
</dbReference>